<reference evidence="2" key="1">
    <citation type="journal article" date="2018" name="DNA Res.">
        <title>Multiple hybrid de novo genome assembly of finger millet, an orphan allotetraploid crop.</title>
        <authorList>
            <person name="Hatakeyama M."/>
            <person name="Aluri S."/>
            <person name="Balachadran M.T."/>
            <person name="Sivarajan S.R."/>
            <person name="Patrignani A."/>
            <person name="Gruter S."/>
            <person name="Poveda L."/>
            <person name="Shimizu-Inatsugi R."/>
            <person name="Baeten J."/>
            <person name="Francoijs K.J."/>
            <person name="Nataraja K.N."/>
            <person name="Reddy Y.A.N."/>
            <person name="Phadnis S."/>
            <person name="Ravikumar R.L."/>
            <person name="Schlapbach R."/>
            <person name="Sreeman S.M."/>
            <person name="Shimizu K.K."/>
        </authorList>
    </citation>
    <scope>NUCLEOTIDE SEQUENCE</scope>
</reference>
<reference evidence="2" key="2">
    <citation type="submission" date="2021-12" db="EMBL/GenBank/DDBJ databases">
        <title>Resequencing data analysis of finger millet.</title>
        <authorList>
            <person name="Hatakeyama M."/>
            <person name="Aluri S."/>
            <person name="Balachadran M.T."/>
            <person name="Sivarajan S.R."/>
            <person name="Poveda L."/>
            <person name="Shimizu-Inatsugi R."/>
            <person name="Schlapbach R."/>
            <person name="Sreeman S.M."/>
            <person name="Shimizu K.K."/>
        </authorList>
    </citation>
    <scope>NUCLEOTIDE SEQUENCE</scope>
</reference>
<evidence type="ECO:0000313" key="3">
    <source>
        <dbReference type="Proteomes" id="UP001054889"/>
    </source>
</evidence>
<sequence length="75" mass="7985">MLVAGAGVRCAGVSVPPKARGGRHHGGGRGGGGQLRRRHQLPAGPVAGARPLSPPRRAIPRRRLHALPRLRQWVR</sequence>
<dbReference type="Proteomes" id="UP001054889">
    <property type="component" value="Unassembled WGS sequence"/>
</dbReference>
<feature type="region of interest" description="Disordered" evidence="1">
    <location>
        <begin position="12"/>
        <end position="75"/>
    </location>
</feature>
<feature type="compositionally biased region" description="Basic residues" evidence="1">
    <location>
        <begin position="58"/>
        <end position="75"/>
    </location>
</feature>
<dbReference type="EMBL" id="BQKI01000004">
    <property type="protein sequence ID" value="GJM91966.1"/>
    <property type="molecule type" value="Genomic_DNA"/>
</dbReference>
<protein>
    <submittedName>
        <fullName evidence="2">Uncharacterized protein</fullName>
    </submittedName>
</protein>
<dbReference type="AlphaFoldDB" id="A0AAV5BZW9"/>
<proteinExistence type="predicted"/>
<comment type="caution">
    <text evidence="2">The sequence shown here is derived from an EMBL/GenBank/DDBJ whole genome shotgun (WGS) entry which is preliminary data.</text>
</comment>
<keyword evidence="3" id="KW-1185">Reference proteome</keyword>
<accession>A0AAV5BZW9</accession>
<evidence type="ECO:0000256" key="1">
    <source>
        <dbReference type="SAM" id="MobiDB-lite"/>
    </source>
</evidence>
<name>A0AAV5BZW9_ELECO</name>
<organism evidence="2 3">
    <name type="scientific">Eleusine coracana subsp. coracana</name>
    <dbReference type="NCBI Taxonomy" id="191504"/>
    <lineage>
        <taxon>Eukaryota</taxon>
        <taxon>Viridiplantae</taxon>
        <taxon>Streptophyta</taxon>
        <taxon>Embryophyta</taxon>
        <taxon>Tracheophyta</taxon>
        <taxon>Spermatophyta</taxon>
        <taxon>Magnoliopsida</taxon>
        <taxon>Liliopsida</taxon>
        <taxon>Poales</taxon>
        <taxon>Poaceae</taxon>
        <taxon>PACMAD clade</taxon>
        <taxon>Chloridoideae</taxon>
        <taxon>Cynodonteae</taxon>
        <taxon>Eleusininae</taxon>
        <taxon>Eleusine</taxon>
    </lineage>
</organism>
<evidence type="ECO:0000313" key="2">
    <source>
        <dbReference type="EMBL" id="GJM91966.1"/>
    </source>
</evidence>
<gene>
    <name evidence="2" type="primary">ga08389</name>
    <name evidence="2" type="ORF">PR202_ga08389</name>
</gene>